<dbReference type="Proteomes" id="UP001187734">
    <property type="component" value="Unassembled WGS sequence"/>
</dbReference>
<keyword evidence="2" id="KW-1185">Reference proteome</keyword>
<reference evidence="1" key="1">
    <citation type="submission" date="2018-03" db="EMBL/GenBank/DDBJ databases">
        <authorList>
            <person name="Guldener U."/>
        </authorList>
    </citation>
    <scope>NUCLEOTIDE SEQUENCE</scope>
</reference>
<accession>A0AAE8MPR9</accession>
<organism evidence="1 2">
    <name type="scientific">Fusarium torulosum</name>
    <dbReference type="NCBI Taxonomy" id="33205"/>
    <lineage>
        <taxon>Eukaryota</taxon>
        <taxon>Fungi</taxon>
        <taxon>Dikarya</taxon>
        <taxon>Ascomycota</taxon>
        <taxon>Pezizomycotina</taxon>
        <taxon>Sordariomycetes</taxon>
        <taxon>Hypocreomycetidae</taxon>
        <taxon>Hypocreales</taxon>
        <taxon>Nectriaceae</taxon>
        <taxon>Fusarium</taxon>
    </lineage>
</organism>
<evidence type="ECO:0000313" key="2">
    <source>
        <dbReference type="Proteomes" id="UP001187734"/>
    </source>
</evidence>
<dbReference type="EMBL" id="ONZP01001248">
    <property type="protein sequence ID" value="SPJ93350.1"/>
    <property type="molecule type" value="Genomic_DNA"/>
</dbReference>
<gene>
    <name evidence="1" type="ORF">FTOL_13956</name>
</gene>
<proteinExistence type="predicted"/>
<name>A0AAE8MPR9_9HYPO</name>
<protein>
    <submittedName>
        <fullName evidence="1">Uncharacterized protein</fullName>
    </submittedName>
</protein>
<dbReference type="AlphaFoldDB" id="A0AAE8MPR9"/>
<evidence type="ECO:0000313" key="1">
    <source>
        <dbReference type="EMBL" id="SPJ93350.1"/>
    </source>
</evidence>
<sequence>MTACNALECRLPLTVRHSVFRPLRLYPKENLLLVDPVTPAKLNVREPNHATTVTAHRNASTQQEIVKSKYNKGIVKQSVCLLT</sequence>
<comment type="caution">
    <text evidence="1">The sequence shown here is derived from an EMBL/GenBank/DDBJ whole genome shotgun (WGS) entry which is preliminary data.</text>
</comment>